<feature type="transmembrane region" description="Helical" evidence="1">
    <location>
        <begin position="157"/>
        <end position="177"/>
    </location>
</feature>
<keyword evidence="1" id="KW-1133">Transmembrane helix</keyword>
<keyword evidence="1" id="KW-0472">Membrane</keyword>
<feature type="transmembrane region" description="Helical" evidence="1">
    <location>
        <begin position="79"/>
        <end position="100"/>
    </location>
</feature>
<organism evidence="2 3">
    <name type="scientific">Rhodocytophaga aerolata</name>
    <dbReference type="NCBI Taxonomy" id="455078"/>
    <lineage>
        <taxon>Bacteria</taxon>
        <taxon>Pseudomonadati</taxon>
        <taxon>Bacteroidota</taxon>
        <taxon>Cytophagia</taxon>
        <taxon>Cytophagales</taxon>
        <taxon>Rhodocytophagaceae</taxon>
        <taxon>Rhodocytophaga</taxon>
    </lineage>
</organism>
<sequence>MNSLKTTLIWLTLFSIAMGYLETSVVVYLRELYYPDGFDFPLTPIQPSIAITEFWREVATLVMLWGIGTLTGRNKTEKFAFFLYSFAVWDIFYYVFLKVLLGWPASLFTWDILFLIPVPWVGPVLAPCLVSFTMILLTVAVVYLHEKGYRTQITWKEWSFLLAGSFIIIFSFIWDYLQYVEKWGGVTKLWTISSQNSLFMEAPQYIPQQFDWWLFWIGECVLLLAIGLYVKRIVSQPLNKPSKMASPGPVYSGNFADYLDGL</sequence>
<comment type="caution">
    <text evidence="2">The sequence shown here is derived from an EMBL/GenBank/DDBJ whole genome shotgun (WGS) entry which is preliminary data.</text>
</comment>
<dbReference type="RefSeq" id="WP_302039808.1">
    <property type="nucleotide sequence ID" value="NZ_JAUKPO010000015.1"/>
</dbReference>
<feature type="transmembrane region" description="Helical" evidence="1">
    <location>
        <begin position="49"/>
        <end position="67"/>
    </location>
</feature>
<dbReference type="Proteomes" id="UP001168528">
    <property type="component" value="Unassembled WGS sequence"/>
</dbReference>
<keyword evidence="3" id="KW-1185">Reference proteome</keyword>
<evidence type="ECO:0000313" key="3">
    <source>
        <dbReference type="Proteomes" id="UP001168528"/>
    </source>
</evidence>
<protein>
    <submittedName>
        <fullName evidence="2">Uncharacterized protein</fullName>
    </submittedName>
</protein>
<gene>
    <name evidence="2" type="ORF">Q0590_22200</name>
</gene>
<evidence type="ECO:0000313" key="2">
    <source>
        <dbReference type="EMBL" id="MDO1449007.1"/>
    </source>
</evidence>
<feature type="transmembrane region" description="Helical" evidence="1">
    <location>
        <begin position="120"/>
        <end position="145"/>
    </location>
</feature>
<name>A0ABT8RE43_9BACT</name>
<keyword evidence="1" id="KW-0812">Transmembrane</keyword>
<feature type="transmembrane region" description="Helical" evidence="1">
    <location>
        <begin position="7"/>
        <end position="29"/>
    </location>
</feature>
<evidence type="ECO:0000256" key="1">
    <source>
        <dbReference type="SAM" id="Phobius"/>
    </source>
</evidence>
<feature type="transmembrane region" description="Helical" evidence="1">
    <location>
        <begin position="212"/>
        <end position="230"/>
    </location>
</feature>
<proteinExistence type="predicted"/>
<reference evidence="2" key="1">
    <citation type="submission" date="2023-07" db="EMBL/GenBank/DDBJ databases">
        <title>The genome sequence of Rhodocytophaga aerolata KACC 12507.</title>
        <authorList>
            <person name="Zhang X."/>
        </authorList>
    </citation>
    <scope>NUCLEOTIDE SEQUENCE</scope>
    <source>
        <strain evidence="2">KACC 12507</strain>
    </source>
</reference>
<accession>A0ABT8RE43</accession>
<dbReference type="EMBL" id="JAUKPO010000015">
    <property type="protein sequence ID" value="MDO1449007.1"/>
    <property type="molecule type" value="Genomic_DNA"/>
</dbReference>